<dbReference type="InterPro" id="IPR016024">
    <property type="entry name" value="ARM-type_fold"/>
</dbReference>
<sequence>MFAGLDKIDWLSLEHAYGPAAEVPEILRGLVSSDPEARELAYEDFADALHHGGDVYEPTALCVPFLLEAVFEPSTPQRAELLGLIASVCGVDDTGLDTWTPGEPDPHENHRHAATARAFVGAELPQLLTLFDDPSVEVRRALPIVLAVCQEHWTTTLSVLRSRITAEPDPHARAAVVQAVGMIAPHLEEDAELDAALAWITERAADNDRPIVQLRALATLADIDPGALPDDVASIAAAAVRAVDGTSVAQHVLSLDTALCGRTAERTALITELLSCGSNDVRRLGCALARALVREWRGDHSELARRVGALLVTPELAKDATETLDYFGPDAAPAADALLAAQDGSPHLLRALARTGDARAVSAVREALGRKDIPHDIGGMLYGIRAHALPLLPLLLERLSDVNDVRRRGGLLTAIGNLEHTGADAAPNLVELLESGARDSALFYALRALGPASAAATSTLRQLCTEHPFDAPLALWRIAGDPVPALAVIDASDNGMRLAAALGPAATDALPLVRARLAEACDAWSRMHAALALWEITGDAEAVVPALITAWRGSSHCRTVVARCLAEIGPAAHTAEGLLRAELAQPRRHNVGVHFADAVSEDQELLRACSNFLGFFGPTQGN</sequence>
<evidence type="ECO:0000313" key="1">
    <source>
        <dbReference type="EMBL" id="GAA4019357.1"/>
    </source>
</evidence>
<organism evidence="1 2">
    <name type="scientific">Allokutzneria multivorans</name>
    <dbReference type="NCBI Taxonomy" id="1142134"/>
    <lineage>
        <taxon>Bacteria</taxon>
        <taxon>Bacillati</taxon>
        <taxon>Actinomycetota</taxon>
        <taxon>Actinomycetes</taxon>
        <taxon>Pseudonocardiales</taxon>
        <taxon>Pseudonocardiaceae</taxon>
        <taxon>Allokutzneria</taxon>
    </lineage>
</organism>
<dbReference type="EMBL" id="BAABAL010000018">
    <property type="protein sequence ID" value="GAA4019357.1"/>
    <property type="molecule type" value="Genomic_DNA"/>
</dbReference>
<evidence type="ECO:0000313" key="2">
    <source>
        <dbReference type="Proteomes" id="UP001501747"/>
    </source>
</evidence>
<dbReference type="InterPro" id="IPR011989">
    <property type="entry name" value="ARM-like"/>
</dbReference>
<dbReference type="Proteomes" id="UP001501747">
    <property type="component" value="Unassembled WGS sequence"/>
</dbReference>
<gene>
    <name evidence="1" type="ORF">GCM10022247_48780</name>
</gene>
<dbReference type="SUPFAM" id="SSF48371">
    <property type="entry name" value="ARM repeat"/>
    <property type="match status" value="1"/>
</dbReference>
<protein>
    <recommendedName>
        <fullName evidence="3">HEAT repeat protein</fullName>
    </recommendedName>
</protein>
<name>A0ABP7T0Q9_9PSEU</name>
<dbReference type="Gene3D" id="1.25.10.10">
    <property type="entry name" value="Leucine-rich Repeat Variant"/>
    <property type="match status" value="1"/>
</dbReference>
<evidence type="ECO:0008006" key="3">
    <source>
        <dbReference type="Google" id="ProtNLM"/>
    </source>
</evidence>
<proteinExistence type="predicted"/>
<accession>A0ABP7T0Q9</accession>
<reference evidence="2" key="1">
    <citation type="journal article" date="2019" name="Int. J. Syst. Evol. Microbiol.">
        <title>The Global Catalogue of Microorganisms (GCM) 10K type strain sequencing project: providing services to taxonomists for standard genome sequencing and annotation.</title>
        <authorList>
            <consortium name="The Broad Institute Genomics Platform"/>
            <consortium name="The Broad Institute Genome Sequencing Center for Infectious Disease"/>
            <person name="Wu L."/>
            <person name="Ma J."/>
        </authorList>
    </citation>
    <scope>NUCLEOTIDE SEQUENCE [LARGE SCALE GENOMIC DNA]</scope>
    <source>
        <strain evidence="2">JCM 17342</strain>
    </source>
</reference>
<keyword evidence="2" id="KW-1185">Reference proteome</keyword>
<comment type="caution">
    <text evidence="1">The sequence shown here is derived from an EMBL/GenBank/DDBJ whole genome shotgun (WGS) entry which is preliminary data.</text>
</comment>
<dbReference type="RefSeq" id="WP_344878885.1">
    <property type="nucleotide sequence ID" value="NZ_BAABAL010000018.1"/>
</dbReference>